<feature type="transmembrane region" description="Helical" evidence="12">
    <location>
        <begin position="18"/>
        <end position="36"/>
    </location>
</feature>
<keyword evidence="7" id="KW-0408">Iron</keyword>
<dbReference type="AlphaFoldDB" id="A0A327XD37"/>
<keyword evidence="3 12" id="KW-0812">Transmembrane</keyword>
<keyword evidence="14" id="KW-1185">Reference proteome</keyword>
<keyword evidence="8" id="KW-0350">Heme biosynthesis</keyword>
<evidence type="ECO:0000256" key="3">
    <source>
        <dbReference type="ARBA" id="ARBA00022692"/>
    </source>
</evidence>
<keyword evidence="9 12" id="KW-0472">Membrane</keyword>
<keyword evidence="4" id="KW-0479">Metal-binding</keyword>
<sequence length="340" mass="38199">MTSSNSLTNKREHLFRRLALLTVITIYLVIIAGGIVRSTGSGMGCPDWPRCFGRWIPPTEASQLPPNYQEIYGAKLKGEIEFNAAKTWIEYVNRLVGAFSGLLVFALLITSISYLKKDKRVFYGSLLSFILIGLNGWLGSRVVATELAPYLVTLHMLLAILVVFALLYVMTVSYGGHIKIEPITGSKAWVNQILLWTMILSVIQVLIGTQVREAIDEVIQRIGYTERHRWIDSLDYRFYIHRTFSLIILAFHLAAIYQLRKHSRETGLLSRLTNALIALVVIEILSGMVLAYFAVPAIAQPIHLTLAIVILGIQFTALLLLNADRLIKNQAVHLPHYSKV</sequence>
<dbReference type="GO" id="GO:0046872">
    <property type="term" value="F:metal ion binding"/>
    <property type="evidence" value="ECO:0007669"/>
    <property type="project" value="UniProtKB-KW"/>
</dbReference>
<comment type="caution">
    <text evidence="13">The sequence shown here is derived from an EMBL/GenBank/DDBJ whole genome shotgun (WGS) entry which is preliminary data.</text>
</comment>
<feature type="transmembrane region" description="Helical" evidence="12">
    <location>
        <begin position="272"/>
        <end position="295"/>
    </location>
</feature>
<dbReference type="PANTHER" id="PTHR35457">
    <property type="entry name" value="HEME A SYNTHASE"/>
    <property type="match status" value="1"/>
</dbReference>
<evidence type="ECO:0000256" key="5">
    <source>
        <dbReference type="ARBA" id="ARBA00022989"/>
    </source>
</evidence>
<evidence type="ECO:0000256" key="6">
    <source>
        <dbReference type="ARBA" id="ARBA00023002"/>
    </source>
</evidence>
<dbReference type="OrthoDB" id="1447144at2"/>
<feature type="transmembrane region" description="Helical" evidence="12">
    <location>
        <begin position="150"/>
        <end position="176"/>
    </location>
</feature>
<dbReference type="Pfam" id="PF02628">
    <property type="entry name" value="COX15-CtaA"/>
    <property type="match status" value="1"/>
</dbReference>
<dbReference type="GO" id="GO:0016491">
    <property type="term" value="F:oxidoreductase activity"/>
    <property type="evidence" value="ECO:0007669"/>
    <property type="project" value="UniProtKB-KW"/>
</dbReference>
<accession>A0A327XD37</accession>
<evidence type="ECO:0000256" key="12">
    <source>
        <dbReference type="SAM" id="Phobius"/>
    </source>
</evidence>
<dbReference type="EMBL" id="QLMC01000001">
    <property type="protein sequence ID" value="RAK02176.1"/>
    <property type="molecule type" value="Genomic_DNA"/>
</dbReference>
<reference evidence="13 14" key="1">
    <citation type="submission" date="2018-06" db="EMBL/GenBank/DDBJ databases">
        <title>Genomic Encyclopedia of Archaeal and Bacterial Type Strains, Phase II (KMG-II): from individual species to whole genera.</title>
        <authorList>
            <person name="Goeker M."/>
        </authorList>
    </citation>
    <scope>NUCLEOTIDE SEQUENCE [LARGE SCALE GENOMIC DNA]</scope>
    <source>
        <strain evidence="13 14">DSM 21851</strain>
    </source>
</reference>
<feature type="transmembrane region" description="Helical" evidence="12">
    <location>
        <begin position="121"/>
        <end position="138"/>
    </location>
</feature>
<gene>
    <name evidence="13" type="ORF">LX87_00292</name>
</gene>
<dbReference type="RefSeq" id="WP_111626394.1">
    <property type="nucleotide sequence ID" value="NZ_QLMC01000001.1"/>
</dbReference>
<evidence type="ECO:0000313" key="13">
    <source>
        <dbReference type="EMBL" id="RAK02176.1"/>
    </source>
</evidence>
<feature type="transmembrane region" description="Helical" evidence="12">
    <location>
        <begin position="239"/>
        <end position="260"/>
    </location>
</feature>
<evidence type="ECO:0000256" key="7">
    <source>
        <dbReference type="ARBA" id="ARBA00023004"/>
    </source>
</evidence>
<dbReference type="GO" id="GO:0006784">
    <property type="term" value="P:heme A biosynthetic process"/>
    <property type="evidence" value="ECO:0007669"/>
    <property type="project" value="InterPro"/>
</dbReference>
<evidence type="ECO:0000256" key="10">
    <source>
        <dbReference type="ARBA" id="ARBA00023157"/>
    </source>
</evidence>
<protein>
    <submittedName>
        <fullName evidence="13">Cytochrome c oxidase assembly protein subunit 15</fullName>
    </submittedName>
</protein>
<evidence type="ECO:0000313" key="14">
    <source>
        <dbReference type="Proteomes" id="UP000248790"/>
    </source>
</evidence>
<dbReference type="GO" id="GO:0016020">
    <property type="term" value="C:membrane"/>
    <property type="evidence" value="ECO:0007669"/>
    <property type="project" value="UniProtKB-SubCell"/>
</dbReference>
<keyword evidence="6" id="KW-0560">Oxidoreductase</keyword>
<keyword evidence="2" id="KW-1003">Cell membrane</keyword>
<evidence type="ECO:0000256" key="1">
    <source>
        <dbReference type="ARBA" id="ARBA00004141"/>
    </source>
</evidence>
<evidence type="ECO:0000256" key="4">
    <source>
        <dbReference type="ARBA" id="ARBA00022723"/>
    </source>
</evidence>
<feature type="transmembrane region" description="Helical" evidence="12">
    <location>
        <begin position="188"/>
        <end position="207"/>
    </location>
</feature>
<evidence type="ECO:0000256" key="11">
    <source>
        <dbReference type="ARBA" id="ARBA00023444"/>
    </source>
</evidence>
<comment type="pathway">
    <text evidence="11">Porphyrin-containing compound metabolism.</text>
</comment>
<feature type="transmembrane region" description="Helical" evidence="12">
    <location>
        <begin position="95"/>
        <end position="114"/>
    </location>
</feature>
<keyword evidence="5 12" id="KW-1133">Transmembrane helix</keyword>
<feature type="transmembrane region" description="Helical" evidence="12">
    <location>
        <begin position="301"/>
        <end position="321"/>
    </location>
</feature>
<dbReference type="InterPro" id="IPR003780">
    <property type="entry name" value="COX15/CtaA_fam"/>
</dbReference>
<evidence type="ECO:0000256" key="8">
    <source>
        <dbReference type="ARBA" id="ARBA00023133"/>
    </source>
</evidence>
<evidence type="ECO:0000256" key="9">
    <source>
        <dbReference type="ARBA" id="ARBA00023136"/>
    </source>
</evidence>
<dbReference type="Proteomes" id="UP000248790">
    <property type="component" value="Unassembled WGS sequence"/>
</dbReference>
<dbReference type="InterPro" id="IPR050450">
    <property type="entry name" value="COX15/CtaA_HemeA_synthase"/>
</dbReference>
<comment type="subcellular location">
    <subcellularLocation>
        <location evidence="1">Membrane</location>
        <topology evidence="1">Multi-pass membrane protein</topology>
    </subcellularLocation>
</comment>
<proteinExistence type="predicted"/>
<organism evidence="13 14">
    <name type="scientific">Larkinella arboricola</name>
    <dbReference type="NCBI Taxonomy" id="643671"/>
    <lineage>
        <taxon>Bacteria</taxon>
        <taxon>Pseudomonadati</taxon>
        <taxon>Bacteroidota</taxon>
        <taxon>Cytophagia</taxon>
        <taxon>Cytophagales</taxon>
        <taxon>Spirosomataceae</taxon>
        <taxon>Larkinella</taxon>
    </lineage>
</organism>
<dbReference type="PANTHER" id="PTHR35457:SF1">
    <property type="entry name" value="HEME A SYNTHASE"/>
    <property type="match status" value="1"/>
</dbReference>
<keyword evidence="10" id="KW-1015">Disulfide bond</keyword>
<evidence type="ECO:0000256" key="2">
    <source>
        <dbReference type="ARBA" id="ARBA00022475"/>
    </source>
</evidence>
<name>A0A327XD37_LARAB</name>